<evidence type="ECO:0000256" key="2">
    <source>
        <dbReference type="ARBA" id="ARBA00022692"/>
    </source>
</evidence>
<comment type="subcellular location">
    <subcellularLocation>
        <location evidence="1">Membrane</location>
        <topology evidence="1">Multi-pass membrane protein</topology>
    </subcellularLocation>
</comment>
<dbReference type="EMBL" id="JACHEH010000005">
    <property type="protein sequence ID" value="MBB6168894.1"/>
    <property type="molecule type" value="Genomic_DNA"/>
</dbReference>
<dbReference type="Proteomes" id="UP000588017">
    <property type="component" value="Unassembled WGS sequence"/>
</dbReference>
<dbReference type="PANTHER" id="PTHR47804">
    <property type="entry name" value="60S RIBOSOMAL PROTEIN L19"/>
    <property type="match status" value="1"/>
</dbReference>
<dbReference type="InterPro" id="IPR052430">
    <property type="entry name" value="IVT-Associated"/>
</dbReference>
<feature type="transmembrane region" description="Helical" evidence="5">
    <location>
        <begin position="407"/>
        <end position="424"/>
    </location>
</feature>
<feature type="transmembrane region" description="Helical" evidence="5">
    <location>
        <begin position="379"/>
        <end position="401"/>
    </location>
</feature>
<proteinExistence type="predicted"/>
<organism evidence="6 7">
    <name type="scientific">Chelatococcus composti</name>
    <dbReference type="NCBI Taxonomy" id="1743235"/>
    <lineage>
        <taxon>Bacteria</taxon>
        <taxon>Pseudomonadati</taxon>
        <taxon>Pseudomonadota</taxon>
        <taxon>Alphaproteobacteria</taxon>
        <taxon>Hyphomicrobiales</taxon>
        <taxon>Chelatococcaceae</taxon>
        <taxon>Chelatococcus</taxon>
    </lineage>
</organism>
<evidence type="ECO:0000256" key="3">
    <source>
        <dbReference type="ARBA" id="ARBA00022989"/>
    </source>
</evidence>
<dbReference type="InterPro" id="IPR006726">
    <property type="entry name" value="PHBA_efflux_AaeB/fusaric-R"/>
</dbReference>
<protein>
    <submittedName>
        <fullName evidence="6">Multidrug resistance protein MdtO</fullName>
    </submittedName>
</protein>
<sequence>MIGRQIWHDLQPFEGRLALTWRTALLCALVAGTAMMHKLPESAISCYLIIFQMRPNAAECVVQAVGLIVLATLLVLGLAPVIQALAEAPLLRIALIAGVSFAFLYLSSATQLGEIGAIIGLVIAFILTMVDLIPVGEIATRGLLYAWAMACMPMAWMIGFCLVLGTGPHTLVRRTVAQRLEAAATLLERRDRREALALAAEGQAEVDKRLLMAQLLHTAPKAETLWLGGAAASAWRALFAAGALADDVSQATRDILARQCRAAAAAIRAGRRPALPAAASAAGEPGAGASHPALATLHAMLAGLARPDGGSVAKPAMLPLLAPDAFTNPEHQQFALKTTAAALLAYFTYTLLNWEGIATAMVTCYVASLGTIGETTHKLMLRICGCLLGAAMGVAAIVFVIPHLTSVGGLMALVFIAILPAAWVSTGSERLSYGGVQIGLAFLLTVLGGFGPSTSMSAASDRIIGILLGNTLVFVMFTSFWPKSAVVEVRRQLAGALRALARIAALPPGARDAAVNDVAAVATMTARAKDALDMTPFEPHGQRPPAAELRPLYALVDEISTLLPAMVFSPDRLDDAAAELDAASTQLEAAARGRPPAGVNAFAHRGPEAGGTVWGSIGARVARIGTLAAGGAA</sequence>
<feature type="transmembrane region" description="Helical" evidence="5">
    <location>
        <begin position="88"/>
        <end position="106"/>
    </location>
</feature>
<dbReference type="PANTHER" id="PTHR47804:SF3">
    <property type="entry name" value="PROTEIN BRE4"/>
    <property type="match status" value="1"/>
</dbReference>
<accession>A0A841KD85</accession>
<keyword evidence="2 5" id="KW-0812">Transmembrane</keyword>
<evidence type="ECO:0000313" key="6">
    <source>
        <dbReference type="EMBL" id="MBB6168894.1"/>
    </source>
</evidence>
<feature type="transmembrane region" description="Helical" evidence="5">
    <location>
        <begin position="118"/>
        <end position="136"/>
    </location>
</feature>
<dbReference type="GO" id="GO:0022857">
    <property type="term" value="F:transmembrane transporter activity"/>
    <property type="evidence" value="ECO:0007669"/>
    <property type="project" value="InterPro"/>
</dbReference>
<dbReference type="RefSeq" id="WP_183335209.1">
    <property type="nucleotide sequence ID" value="NZ_BMHX01000005.1"/>
</dbReference>
<evidence type="ECO:0000313" key="7">
    <source>
        <dbReference type="Proteomes" id="UP000588017"/>
    </source>
</evidence>
<keyword evidence="7" id="KW-1185">Reference proteome</keyword>
<evidence type="ECO:0000256" key="5">
    <source>
        <dbReference type="SAM" id="Phobius"/>
    </source>
</evidence>
<feature type="transmembrane region" description="Helical" evidence="5">
    <location>
        <begin position="60"/>
        <end position="82"/>
    </location>
</feature>
<dbReference type="Pfam" id="PF04632">
    <property type="entry name" value="FUSC"/>
    <property type="match status" value="1"/>
</dbReference>
<feature type="transmembrane region" description="Helical" evidence="5">
    <location>
        <begin position="463"/>
        <end position="481"/>
    </location>
</feature>
<name>A0A841KD85_9HYPH</name>
<gene>
    <name evidence="6" type="ORF">HNQ73_002531</name>
</gene>
<feature type="transmembrane region" description="Helical" evidence="5">
    <location>
        <begin position="431"/>
        <end position="451"/>
    </location>
</feature>
<reference evidence="6 7" key="1">
    <citation type="submission" date="2020-08" db="EMBL/GenBank/DDBJ databases">
        <title>Genomic Encyclopedia of Type Strains, Phase IV (KMG-IV): sequencing the most valuable type-strain genomes for metagenomic binning, comparative biology and taxonomic classification.</title>
        <authorList>
            <person name="Goeker M."/>
        </authorList>
    </citation>
    <scope>NUCLEOTIDE SEQUENCE [LARGE SCALE GENOMIC DNA]</scope>
    <source>
        <strain evidence="6 7">DSM 101465</strain>
    </source>
</reference>
<dbReference type="AlphaFoldDB" id="A0A841KD85"/>
<dbReference type="GO" id="GO:0005886">
    <property type="term" value="C:plasma membrane"/>
    <property type="evidence" value="ECO:0007669"/>
    <property type="project" value="InterPro"/>
</dbReference>
<evidence type="ECO:0000256" key="1">
    <source>
        <dbReference type="ARBA" id="ARBA00004141"/>
    </source>
</evidence>
<evidence type="ECO:0000256" key="4">
    <source>
        <dbReference type="ARBA" id="ARBA00023136"/>
    </source>
</evidence>
<keyword evidence="3 5" id="KW-1133">Transmembrane helix</keyword>
<feature type="transmembrane region" description="Helical" evidence="5">
    <location>
        <begin position="142"/>
        <end position="164"/>
    </location>
</feature>
<keyword evidence="4 5" id="KW-0472">Membrane</keyword>
<comment type="caution">
    <text evidence="6">The sequence shown here is derived from an EMBL/GenBank/DDBJ whole genome shotgun (WGS) entry which is preliminary data.</text>
</comment>